<organism evidence="2 3">
    <name type="scientific">Neolewinella marina</name>
    <dbReference type="NCBI Taxonomy" id="438751"/>
    <lineage>
        <taxon>Bacteria</taxon>
        <taxon>Pseudomonadati</taxon>
        <taxon>Bacteroidota</taxon>
        <taxon>Saprospiria</taxon>
        <taxon>Saprospirales</taxon>
        <taxon>Lewinellaceae</taxon>
        <taxon>Neolewinella</taxon>
    </lineage>
</organism>
<evidence type="ECO:0008006" key="4">
    <source>
        <dbReference type="Google" id="ProtNLM"/>
    </source>
</evidence>
<name>A0A2G0CC43_9BACT</name>
<dbReference type="AlphaFoldDB" id="A0A2G0CC43"/>
<accession>A0A2G0CC43</accession>
<gene>
    <name evidence="2" type="ORF">CGL56_15710</name>
</gene>
<comment type="caution">
    <text evidence="2">The sequence shown here is derived from an EMBL/GenBank/DDBJ whole genome shotgun (WGS) entry which is preliminary data.</text>
</comment>
<reference evidence="2 3" key="1">
    <citation type="submission" date="2017-10" db="EMBL/GenBank/DDBJ databases">
        <title>The draft genome sequence of Lewinella marina KCTC 32374.</title>
        <authorList>
            <person name="Wang K."/>
        </authorList>
    </citation>
    <scope>NUCLEOTIDE SEQUENCE [LARGE SCALE GENOMIC DNA]</scope>
    <source>
        <strain evidence="2 3">MKG-38</strain>
    </source>
</reference>
<dbReference type="PROSITE" id="PS51257">
    <property type="entry name" value="PROKAR_LIPOPROTEIN"/>
    <property type="match status" value="1"/>
</dbReference>
<protein>
    <recommendedName>
        <fullName evidence="4">Peptidase M10 metallopeptidase domain-containing protein</fullName>
    </recommendedName>
</protein>
<dbReference type="Gene3D" id="3.40.390.10">
    <property type="entry name" value="Collagenase (Catalytic Domain)"/>
    <property type="match status" value="1"/>
</dbReference>
<dbReference type="InterPro" id="IPR024079">
    <property type="entry name" value="MetalloPept_cat_dom_sf"/>
</dbReference>
<keyword evidence="3" id="KW-1185">Reference proteome</keyword>
<dbReference type="EMBL" id="PDLO01000008">
    <property type="protein sequence ID" value="PHK97543.1"/>
    <property type="molecule type" value="Genomic_DNA"/>
</dbReference>
<sequence>MTISFFRAASVLSLSLFALSCEQESTVETMAIDTPEVVYADLPTPSGKLGKSADGARYEVVMAEYITAGDSDEMGNTVLFNHRGKNQLDYDFAPGMSGDGTDAISYYIDDTRPSQDLTVDMSTAAVNRAMTTWEDATCSDLNMFQIPADGRPTGYIAKLLGYGGSYEYVADVVHNGWLPGAFFEQLFGRSGRSVLGVTFTLLHVDADGNFVDTNNDNKPDVAWREIYYNDRFNWATSIDIETVALHEAGHGLSQGHFGKAFRNKNGQVHFSPRAVMNAAYSGLQTEVDGTDKAGHCSIWGNWPNK</sequence>
<feature type="signal peptide" evidence="1">
    <location>
        <begin position="1"/>
        <end position="20"/>
    </location>
</feature>
<keyword evidence="1" id="KW-0732">Signal</keyword>
<feature type="chain" id="PRO_5013719834" description="Peptidase M10 metallopeptidase domain-containing protein" evidence="1">
    <location>
        <begin position="21"/>
        <end position="305"/>
    </location>
</feature>
<dbReference type="OrthoDB" id="905690at2"/>
<evidence type="ECO:0000256" key="1">
    <source>
        <dbReference type="SAM" id="SignalP"/>
    </source>
</evidence>
<evidence type="ECO:0000313" key="3">
    <source>
        <dbReference type="Proteomes" id="UP000226437"/>
    </source>
</evidence>
<evidence type="ECO:0000313" key="2">
    <source>
        <dbReference type="EMBL" id="PHK97543.1"/>
    </source>
</evidence>
<dbReference type="SUPFAM" id="SSF55486">
    <property type="entry name" value="Metalloproteases ('zincins'), catalytic domain"/>
    <property type="match status" value="1"/>
</dbReference>
<dbReference type="RefSeq" id="WP_099107533.1">
    <property type="nucleotide sequence ID" value="NZ_JAATJF010000003.1"/>
</dbReference>
<dbReference type="GO" id="GO:0008237">
    <property type="term" value="F:metallopeptidase activity"/>
    <property type="evidence" value="ECO:0007669"/>
    <property type="project" value="InterPro"/>
</dbReference>
<proteinExistence type="predicted"/>
<dbReference type="Proteomes" id="UP000226437">
    <property type="component" value="Unassembled WGS sequence"/>
</dbReference>